<evidence type="ECO:0000256" key="14">
    <source>
        <dbReference type="ARBA" id="ARBA00023136"/>
    </source>
</evidence>
<protein>
    <recommendedName>
        <fullName evidence="20">Receptor-like serine/threonine-protein kinase</fullName>
        <ecNumber evidence="20">2.7.11.1</ecNumber>
    </recommendedName>
</protein>
<dbReference type="PROSITE" id="PS50927">
    <property type="entry name" value="BULB_LECTIN"/>
    <property type="match status" value="1"/>
</dbReference>
<dbReference type="Pfam" id="PF00954">
    <property type="entry name" value="S_locus_glycop"/>
    <property type="match status" value="1"/>
</dbReference>
<evidence type="ECO:0000256" key="20">
    <source>
        <dbReference type="PIRNR" id="PIRNR000641"/>
    </source>
</evidence>
<dbReference type="GO" id="GO:0051707">
    <property type="term" value="P:response to other organism"/>
    <property type="evidence" value="ECO:0007669"/>
    <property type="project" value="UniProtKB-ARBA"/>
</dbReference>
<evidence type="ECO:0000259" key="26">
    <source>
        <dbReference type="PROSITE" id="PS50948"/>
    </source>
</evidence>
<keyword evidence="11 20" id="KW-0418">Kinase</keyword>
<evidence type="ECO:0000256" key="5">
    <source>
        <dbReference type="ARBA" id="ARBA00022553"/>
    </source>
</evidence>
<dbReference type="SMART" id="SM00473">
    <property type="entry name" value="PAN_AP"/>
    <property type="match status" value="1"/>
</dbReference>
<dbReference type="InterPro" id="IPR003609">
    <property type="entry name" value="Pan_app"/>
</dbReference>
<comment type="catalytic activity">
    <reaction evidence="18 20">
        <text>L-threonyl-[protein] + ATP = O-phospho-L-threonyl-[protein] + ADP + H(+)</text>
        <dbReference type="Rhea" id="RHEA:46608"/>
        <dbReference type="Rhea" id="RHEA-COMP:11060"/>
        <dbReference type="Rhea" id="RHEA-COMP:11605"/>
        <dbReference type="ChEBI" id="CHEBI:15378"/>
        <dbReference type="ChEBI" id="CHEBI:30013"/>
        <dbReference type="ChEBI" id="CHEBI:30616"/>
        <dbReference type="ChEBI" id="CHEBI:61977"/>
        <dbReference type="ChEBI" id="CHEBI:456216"/>
        <dbReference type="EC" id="2.7.11.1"/>
    </reaction>
</comment>
<dbReference type="SMART" id="SM00108">
    <property type="entry name" value="B_lectin"/>
    <property type="match status" value="1"/>
</dbReference>
<dbReference type="Pfam" id="PF00069">
    <property type="entry name" value="Pkinase"/>
    <property type="match status" value="1"/>
</dbReference>
<dbReference type="Pfam" id="PF01453">
    <property type="entry name" value="B_lectin"/>
    <property type="match status" value="1"/>
</dbReference>
<dbReference type="InterPro" id="IPR000858">
    <property type="entry name" value="S_locus_glycoprot_dom"/>
</dbReference>
<keyword evidence="13 22" id="KW-1133">Transmembrane helix</keyword>
<keyword evidence="8 23" id="KW-0732">Signal</keyword>
<evidence type="ECO:0000256" key="23">
    <source>
        <dbReference type="SAM" id="SignalP"/>
    </source>
</evidence>
<dbReference type="SUPFAM" id="SSF51110">
    <property type="entry name" value="alpha-D-mannose-specific plant lectins"/>
    <property type="match status" value="1"/>
</dbReference>
<comment type="catalytic activity">
    <reaction evidence="19 20">
        <text>L-seryl-[protein] + ATP = O-phospho-L-seryl-[protein] + ADP + H(+)</text>
        <dbReference type="Rhea" id="RHEA:17989"/>
        <dbReference type="Rhea" id="RHEA-COMP:9863"/>
        <dbReference type="Rhea" id="RHEA-COMP:11604"/>
        <dbReference type="ChEBI" id="CHEBI:15378"/>
        <dbReference type="ChEBI" id="CHEBI:29999"/>
        <dbReference type="ChEBI" id="CHEBI:30616"/>
        <dbReference type="ChEBI" id="CHEBI:83421"/>
        <dbReference type="ChEBI" id="CHEBI:456216"/>
        <dbReference type="EC" id="2.7.11.1"/>
    </reaction>
</comment>
<keyword evidence="4" id="KW-0245">EGF-like domain</keyword>
<organism evidence="27 28">
    <name type="scientific">Iris pallida</name>
    <name type="common">Sweet iris</name>
    <dbReference type="NCBI Taxonomy" id="29817"/>
    <lineage>
        <taxon>Eukaryota</taxon>
        <taxon>Viridiplantae</taxon>
        <taxon>Streptophyta</taxon>
        <taxon>Embryophyta</taxon>
        <taxon>Tracheophyta</taxon>
        <taxon>Spermatophyta</taxon>
        <taxon>Magnoliopsida</taxon>
        <taxon>Liliopsida</taxon>
        <taxon>Asparagales</taxon>
        <taxon>Iridaceae</taxon>
        <taxon>Iridoideae</taxon>
        <taxon>Irideae</taxon>
        <taxon>Iris</taxon>
    </lineage>
</organism>
<dbReference type="Gene3D" id="2.90.10.10">
    <property type="entry name" value="Bulb-type lectin domain"/>
    <property type="match status" value="1"/>
</dbReference>
<dbReference type="InterPro" id="IPR024171">
    <property type="entry name" value="SRK-like_kinase"/>
</dbReference>
<evidence type="ECO:0000256" key="4">
    <source>
        <dbReference type="ARBA" id="ARBA00022536"/>
    </source>
</evidence>
<feature type="binding site" evidence="21">
    <location>
        <position position="530"/>
    </location>
    <ligand>
        <name>ATP</name>
        <dbReference type="ChEBI" id="CHEBI:30616"/>
    </ligand>
</feature>
<keyword evidence="14 22" id="KW-0472">Membrane</keyword>
<feature type="domain" description="Protein kinase" evidence="24">
    <location>
        <begin position="501"/>
        <end position="773"/>
    </location>
</feature>
<keyword evidence="7 22" id="KW-0812">Transmembrane</keyword>
<dbReference type="FunFam" id="3.30.200.20:FF:000370">
    <property type="entry name" value="Receptor-like protein kinase 4"/>
    <property type="match status" value="1"/>
</dbReference>
<evidence type="ECO:0000256" key="11">
    <source>
        <dbReference type="ARBA" id="ARBA00022777"/>
    </source>
</evidence>
<dbReference type="EC" id="2.7.11.1" evidence="20"/>
<keyword evidence="15" id="KW-1015">Disulfide bond</keyword>
<keyword evidence="3 20" id="KW-0723">Serine/threonine-protein kinase</keyword>
<sequence>MDPSGMAWKLLITASVLLFSFPADFSRASSTISPGQSLTVNQTIVSEGGTFELGYFTQGSSRKYYIGIWYKKISVRTVVWVANRDEPISDVAASELKISTDGNLVLNQAGTQVWSSNITSPASGSTVAAVLLDTGNFVLVNASDYSSVLWESFDHPTDTWLPGQRLRLSRITGEPQLLVSWKSLEDPSSGLFAEGLDPNGTAQFVLWRNGTKYWSTGLWDGRAFANIPAMQSSRIMNFHYVKDEKENYFTYNFTDTSSISRSFMDVTGQVKVTKWLESSKEWLWVCLMPMNPCLPSSLCGAYGSCSAQTLPFCTCLEGFAPSNSRDWELDNWSGGCRRRTRLQCGNSSSSVNEAKDEFSVISNVKLPRNSEQLEAGSAEECASACLNSCSCTAYSYSNGCFVWQGDLYDVTQLSDTSHSSGADRGVLYLRLAASEFPGARKKKRPTTTKIVLGLAFGSLGLSILVALIICRWRGSPLLGSSDKFEGSLVSFKYKSLSKATNNFSDKLGGGGFGTVFRGTLPDSTAIAVKKLEKLGQGEKQFRAEVSTIGMIQHVNLVPLRGFCCEGSERLLVYDYMPNGSLADLLFRNDGSKVLDWETRYRVAIGIAMGLAYLHEECRDCIIHCDVKPDNILIDAEFSAKVTDFGMAKLVGREFSKVVTTIRGTLGYLAPEWVYGLPITEKADVYSYGMMLLEVVSGRRNTAVSDDGTIAFFPIFAAKMANEDDVVSLLDERLEGNADMDQLRRACRVALWCIQDEQCNRPTMGLVVQILEGLSDVNIPPVPKSFYNLE</sequence>
<feature type="signal peptide" evidence="23">
    <location>
        <begin position="1"/>
        <end position="28"/>
    </location>
</feature>
<dbReference type="PIRSF" id="PIRSF000641">
    <property type="entry name" value="SRK"/>
    <property type="match status" value="1"/>
</dbReference>
<dbReference type="GO" id="GO:0004674">
    <property type="term" value="F:protein serine/threonine kinase activity"/>
    <property type="evidence" value="ECO:0007669"/>
    <property type="project" value="UniProtKB-KW"/>
</dbReference>
<evidence type="ECO:0000259" key="25">
    <source>
        <dbReference type="PROSITE" id="PS50927"/>
    </source>
</evidence>
<evidence type="ECO:0000256" key="13">
    <source>
        <dbReference type="ARBA" id="ARBA00022989"/>
    </source>
</evidence>
<dbReference type="InterPro" id="IPR011009">
    <property type="entry name" value="Kinase-like_dom_sf"/>
</dbReference>
<dbReference type="InterPro" id="IPR036426">
    <property type="entry name" value="Bulb-type_lectin_dom_sf"/>
</dbReference>
<feature type="domain" description="Apple" evidence="26">
    <location>
        <begin position="344"/>
        <end position="426"/>
    </location>
</feature>
<proteinExistence type="inferred from homology"/>
<keyword evidence="5" id="KW-0597">Phosphoprotein</keyword>
<dbReference type="GO" id="GO:0005886">
    <property type="term" value="C:plasma membrane"/>
    <property type="evidence" value="ECO:0007669"/>
    <property type="project" value="UniProtKB-SubCell"/>
</dbReference>
<evidence type="ECO:0000259" key="24">
    <source>
        <dbReference type="PROSITE" id="PS50011"/>
    </source>
</evidence>
<dbReference type="GO" id="GO:0005524">
    <property type="term" value="F:ATP binding"/>
    <property type="evidence" value="ECO:0007669"/>
    <property type="project" value="UniProtKB-UniRule"/>
</dbReference>
<evidence type="ECO:0000256" key="10">
    <source>
        <dbReference type="ARBA" id="ARBA00022741"/>
    </source>
</evidence>
<dbReference type="PANTHER" id="PTHR47974">
    <property type="entry name" value="OS07G0415500 PROTEIN"/>
    <property type="match status" value="1"/>
</dbReference>
<evidence type="ECO:0000256" key="22">
    <source>
        <dbReference type="SAM" id="Phobius"/>
    </source>
</evidence>
<reference evidence="27" key="1">
    <citation type="journal article" date="2023" name="GigaByte">
        <title>Genome assembly of the bearded iris, Iris pallida Lam.</title>
        <authorList>
            <person name="Bruccoleri R.E."/>
            <person name="Oakeley E.J."/>
            <person name="Faust A.M.E."/>
            <person name="Altorfer M."/>
            <person name="Dessus-Babus S."/>
            <person name="Burckhardt D."/>
            <person name="Oertli M."/>
            <person name="Naumann U."/>
            <person name="Petersen F."/>
            <person name="Wong J."/>
        </authorList>
    </citation>
    <scope>NUCLEOTIDE SEQUENCE</scope>
    <source>
        <strain evidence="27">GSM-AAB239-AS_SAM_17_03QT</strain>
    </source>
</reference>
<feature type="chain" id="PRO_5043601454" description="Receptor-like serine/threonine-protein kinase" evidence="23">
    <location>
        <begin position="29"/>
        <end position="789"/>
    </location>
</feature>
<keyword evidence="9" id="KW-0430">Lectin</keyword>
<evidence type="ECO:0000256" key="18">
    <source>
        <dbReference type="ARBA" id="ARBA00047899"/>
    </source>
</evidence>
<dbReference type="InterPro" id="IPR000719">
    <property type="entry name" value="Prot_kinase_dom"/>
</dbReference>
<keyword evidence="10 20" id="KW-0547">Nucleotide-binding</keyword>
<dbReference type="CDD" id="cd00028">
    <property type="entry name" value="B_lectin"/>
    <property type="match status" value="1"/>
</dbReference>
<dbReference type="GO" id="GO:0048544">
    <property type="term" value="P:recognition of pollen"/>
    <property type="evidence" value="ECO:0007669"/>
    <property type="project" value="InterPro"/>
</dbReference>
<evidence type="ECO:0000256" key="12">
    <source>
        <dbReference type="ARBA" id="ARBA00022840"/>
    </source>
</evidence>
<dbReference type="FunFam" id="2.90.10.10:FF:000002">
    <property type="entry name" value="Serine/threonine-protein kinase"/>
    <property type="match status" value="1"/>
</dbReference>
<keyword evidence="2" id="KW-1003">Cell membrane</keyword>
<name>A0AAX6HMX9_IRIPA</name>
<dbReference type="SMART" id="SM00220">
    <property type="entry name" value="S_TKc"/>
    <property type="match status" value="1"/>
</dbReference>
<comment type="similarity">
    <text evidence="20">Belongs to the protein kinase superfamily. Ser/Thr protein kinase family.</text>
</comment>
<evidence type="ECO:0000256" key="8">
    <source>
        <dbReference type="ARBA" id="ARBA00022729"/>
    </source>
</evidence>
<dbReference type="SUPFAM" id="SSF56112">
    <property type="entry name" value="Protein kinase-like (PK-like)"/>
    <property type="match status" value="1"/>
</dbReference>
<dbReference type="PROSITE" id="PS00107">
    <property type="entry name" value="PROTEIN_KINASE_ATP"/>
    <property type="match status" value="1"/>
</dbReference>
<evidence type="ECO:0000256" key="3">
    <source>
        <dbReference type="ARBA" id="ARBA00022527"/>
    </source>
</evidence>
<evidence type="ECO:0000256" key="1">
    <source>
        <dbReference type="ARBA" id="ARBA00004251"/>
    </source>
</evidence>
<dbReference type="PROSITE" id="PS50011">
    <property type="entry name" value="PROTEIN_KINASE_DOM"/>
    <property type="match status" value="1"/>
</dbReference>
<dbReference type="Proteomes" id="UP001140949">
    <property type="component" value="Unassembled WGS sequence"/>
</dbReference>
<evidence type="ECO:0000256" key="17">
    <source>
        <dbReference type="ARBA" id="ARBA00023180"/>
    </source>
</evidence>
<evidence type="ECO:0000256" key="7">
    <source>
        <dbReference type="ARBA" id="ARBA00022692"/>
    </source>
</evidence>
<evidence type="ECO:0000256" key="21">
    <source>
        <dbReference type="PROSITE-ProRule" id="PRU10141"/>
    </source>
</evidence>
<dbReference type="InterPro" id="IPR001480">
    <property type="entry name" value="Bulb-type_lectin_dom"/>
</dbReference>
<evidence type="ECO:0000256" key="16">
    <source>
        <dbReference type="ARBA" id="ARBA00023170"/>
    </source>
</evidence>
<feature type="domain" description="Bulb-type lectin" evidence="25">
    <location>
        <begin position="29"/>
        <end position="152"/>
    </location>
</feature>
<keyword evidence="17" id="KW-0325">Glycoprotein</keyword>
<evidence type="ECO:0000256" key="19">
    <source>
        <dbReference type="ARBA" id="ARBA00048679"/>
    </source>
</evidence>
<evidence type="ECO:0000313" key="28">
    <source>
        <dbReference type="Proteomes" id="UP001140949"/>
    </source>
</evidence>
<dbReference type="PROSITE" id="PS50948">
    <property type="entry name" value="PAN"/>
    <property type="match status" value="1"/>
</dbReference>
<dbReference type="PANTHER" id="PTHR47974:SF19">
    <property type="entry name" value="RECEPTOR-LIKE SERINE_THREONINE-PROTEIN KINASE"/>
    <property type="match status" value="1"/>
</dbReference>
<dbReference type="InterPro" id="IPR008271">
    <property type="entry name" value="Ser/Thr_kinase_AS"/>
</dbReference>
<dbReference type="AlphaFoldDB" id="A0AAX6HMX9"/>
<dbReference type="PROSITE" id="PS00108">
    <property type="entry name" value="PROTEIN_KINASE_ST"/>
    <property type="match status" value="1"/>
</dbReference>
<dbReference type="Gene3D" id="3.30.200.20">
    <property type="entry name" value="Phosphorylase Kinase, domain 1"/>
    <property type="match status" value="1"/>
</dbReference>
<keyword evidence="12 20" id="KW-0067">ATP-binding</keyword>
<dbReference type="FunFam" id="1.10.510.10:FF:000384">
    <property type="entry name" value="G-type lectin S-receptor-like serine/threonine-protein kinase"/>
    <property type="match status" value="1"/>
</dbReference>
<keyword evidence="28" id="KW-1185">Reference proteome</keyword>
<reference evidence="27" key="2">
    <citation type="submission" date="2023-04" db="EMBL/GenBank/DDBJ databases">
        <authorList>
            <person name="Bruccoleri R.E."/>
            <person name="Oakeley E.J."/>
            <person name="Faust A.-M."/>
            <person name="Dessus-Babus S."/>
            <person name="Altorfer M."/>
            <person name="Burckhardt D."/>
            <person name="Oertli M."/>
            <person name="Naumann U."/>
            <person name="Petersen F."/>
            <person name="Wong J."/>
        </authorList>
    </citation>
    <scope>NUCLEOTIDE SEQUENCE</scope>
    <source>
        <strain evidence="27">GSM-AAB239-AS_SAM_17_03QT</strain>
        <tissue evidence="27">Leaf</tissue>
    </source>
</reference>
<keyword evidence="16" id="KW-0675">Receptor</keyword>
<comment type="subcellular location">
    <subcellularLocation>
        <location evidence="1">Cell membrane</location>
        <topology evidence="1">Single-pass type I membrane protein</topology>
    </subcellularLocation>
</comment>
<feature type="transmembrane region" description="Helical" evidence="22">
    <location>
        <begin position="450"/>
        <end position="470"/>
    </location>
</feature>
<accession>A0AAX6HMX9</accession>
<evidence type="ECO:0000313" key="27">
    <source>
        <dbReference type="EMBL" id="KAJ6842426.1"/>
    </source>
</evidence>
<evidence type="ECO:0000256" key="2">
    <source>
        <dbReference type="ARBA" id="ARBA00022475"/>
    </source>
</evidence>
<evidence type="ECO:0000256" key="9">
    <source>
        <dbReference type="ARBA" id="ARBA00022734"/>
    </source>
</evidence>
<comment type="caution">
    <text evidence="27">The sequence shown here is derived from an EMBL/GenBank/DDBJ whole genome shotgun (WGS) entry which is preliminary data.</text>
</comment>
<dbReference type="CDD" id="cd01098">
    <property type="entry name" value="PAN_AP_plant"/>
    <property type="match status" value="1"/>
</dbReference>
<dbReference type="InterPro" id="IPR017441">
    <property type="entry name" value="Protein_kinase_ATP_BS"/>
</dbReference>
<dbReference type="SUPFAM" id="SSF57414">
    <property type="entry name" value="Hairpin loop containing domain-like"/>
    <property type="match status" value="1"/>
</dbReference>
<evidence type="ECO:0000256" key="15">
    <source>
        <dbReference type="ARBA" id="ARBA00023157"/>
    </source>
</evidence>
<dbReference type="Gene3D" id="1.10.510.10">
    <property type="entry name" value="Transferase(Phosphotransferase) domain 1"/>
    <property type="match status" value="1"/>
</dbReference>
<gene>
    <name evidence="27" type="ORF">M6B38_301255</name>
</gene>
<dbReference type="EMBL" id="JANAVB010007600">
    <property type="protein sequence ID" value="KAJ6842426.1"/>
    <property type="molecule type" value="Genomic_DNA"/>
</dbReference>
<dbReference type="Pfam" id="PF08276">
    <property type="entry name" value="PAN_2"/>
    <property type="match status" value="1"/>
</dbReference>
<dbReference type="CDD" id="cd14066">
    <property type="entry name" value="STKc_IRAK"/>
    <property type="match status" value="1"/>
</dbReference>
<evidence type="ECO:0000256" key="6">
    <source>
        <dbReference type="ARBA" id="ARBA00022679"/>
    </source>
</evidence>
<keyword evidence="6 20" id="KW-0808">Transferase</keyword>
<dbReference type="GO" id="GO:0030246">
    <property type="term" value="F:carbohydrate binding"/>
    <property type="evidence" value="ECO:0007669"/>
    <property type="project" value="UniProtKB-KW"/>
</dbReference>